<protein>
    <submittedName>
        <fullName evidence="2">Uncharacterized protein</fullName>
    </submittedName>
</protein>
<feature type="compositionally biased region" description="Low complexity" evidence="1">
    <location>
        <begin position="1"/>
        <end position="10"/>
    </location>
</feature>
<comment type="caution">
    <text evidence="2">The sequence shown here is derived from an EMBL/GenBank/DDBJ whole genome shotgun (WGS) entry which is preliminary data.</text>
</comment>
<reference evidence="3" key="1">
    <citation type="submission" date="2015-11" db="EMBL/GenBank/DDBJ databases">
        <title>Draft Genome Sequence of the Radioresistant Bacterium Deinococcus grandis, Isolated from Freshwater Fish in Japan.</title>
        <authorList>
            <person name="Satoh K."/>
            <person name="Onodera T."/>
            <person name="Omoso K."/>
            <person name="Takeda-Yano K."/>
            <person name="Katayama T."/>
            <person name="Oono Y."/>
            <person name="Narumi I."/>
        </authorList>
    </citation>
    <scope>NUCLEOTIDE SEQUENCE [LARGE SCALE GENOMIC DNA]</scope>
    <source>
        <strain evidence="3">ATCC 43672</strain>
    </source>
</reference>
<proteinExistence type="predicted"/>
<dbReference type="Proteomes" id="UP000056209">
    <property type="component" value="Unassembled WGS sequence"/>
</dbReference>
<dbReference type="EMBL" id="BCMS01000001">
    <property type="protein sequence ID" value="GAQ22066.1"/>
    <property type="molecule type" value="Genomic_DNA"/>
</dbReference>
<name>A0A124BRR8_9DEIO</name>
<sequence length="103" mass="11112">MGLRLAAGLPTPQPPTPGGQGERSLRSAGISPAFWVGDWWVRPRMGLQTSGVAAGAPRAARTTGSVATTMGWPHIVVRPRRFYFLGFCQSGLLKVDQRREASH</sequence>
<evidence type="ECO:0000313" key="3">
    <source>
        <dbReference type="Proteomes" id="UP000056209"/>
    </source>
</evidence>
<dbReference type="AlphaFoldDB" id="A0A124BRR8"/>
<gene>
    <name evidence="2" type="ORF">DEIGR_102093</name>
</gene>
<evidence type="ECO:0000313" key="2">
    <source>
        <dbReference type="EMBL" id="GAQ22066.1"/>
    </source>
</evidence>
<organism evidence="2 3">
    <name type="scientific">Deinococcus grandis</name>
    <dbReference type="NCBI Taxonomy" id="57498"/>
    <lineage>
        <taxon>Bacteria</taxon>
        <taxon>Thermotogati</taxon>
        <taxon>Deinococcota</taxon>
        <taxon>Deinococci</taxon>
        <taxon>Deinococcales</taxon>
        <taxon>Deinococcaceae</taxon>
        <taxon>Deinococcus</taxon>
    </lineage>
</organism>
<evidence type="ECO:0000256" key="1">
    <source>
        <dbReference type="SAM" id="MobiDB-lite"/>
    </source>
</evidence>
<feature type="region of interest" description="Disordered" evidence="1">
    <location>
        <begin position="1"/>
        <end position="25"/>
    </location>
</feature>
<keyword evidence="3" id="KW-1185">Reference proteome</keyword>
<accession>A0A124BRR8</accession>